<dbReference type="eggNOG" id="ENOG5032QT8">
    <property type="taxonomic scope" value="Bacteria"/>
</dbReference>
<name>F2JLR4_CELLD</name>
<dbReference type="HOGENOM" id="CLU_143970_0_0_9"/>
<organism evidence="1 2">
    <name type="scientific">Cellulosilyticum lentocellum (strain ATCC 49066 / DSM 5427 / NCIMB 11756 / RHM5)</name>
    <name type="common">Clostridium lentocellum</name>
    <dbReference type="NCBI Taxonomy" id="642492"/>
    <lineage>
        <taxon>Bacteria</taxon>
        <taxon>Bacillati</taxon>
        <taxon>Bacillota</taxon>
        <taxon>Clostridia</taxon>
        <taxon>Lachnospirales</taxon>
        <taxon>Cellulosilyticaceae</taxon>
        <taxon>Cellulosilyticum</taxon>
    </lineage>
</organism>
<evidence type="ECO:0008006" key="3">
    <source>
        <dbReference type="Google" id="ProtNLM"/>
    </source>
</evidence>
<accession>F2JLR4</accession>
<protein>
    <recommendedName>
        <fullName evidence="3">DUF2383 domain-containing protein</fullName>
    </recommendedName>
</protein>
<dbReference type="Proteomes" id="UP000008467">
    <property type="component" value="Chromosome"/>
</dbReference>
<dbReference type="AlphaFoldDB" id="F2JLR4"/>
<dbReference type="InterPro" id="IPR012347">
    <property type="entry name" value="Ferritin-like"/>
</dbReference>
<gene>
    <name evidence="1" type="ordered locus">Clole_2893</name>
</gene>
<reference evidence="1 2" key="1">
    <citation type="journal article" date="2011" name="J. Bacteriol.">
        <title>Complete genome sequence of the cellulose-degrading bacterium Cellulosilyticum lentocellum.</title>
        <authorList>
            <consortium name="US DOE Joint Genome Institute"/>
            <person name="Miller D.A."/>
            <person name="Suen G."/>
            <person name="Bruce D."/>
            <person name="Copeland A."/>
            <person name="Cheng J.F."/>
            <person name="Detter C."/>
            <person name="Goodwin L.A."/>
            <person name="Han C.S."/>
            <person name="Hauser L.J."/>
            <person name="Land M.L."/>
            <person name="Lapidus A."/>
            <person name="Lucas S."/>
            <person name="Meincke L."/>
            <person name="Pitluck S."/>
            <person name="Tapia R."/>
            <person name="Teshima H."/>
            <person name="Woyke T."/>
            <person name="Fox B.G."/>
            <person name="Angert E.R."/>
            <person name="Currie C.R."/>
        </authorList>
    </citation>
    <scope>NUCLEOTIDE SEQUENCE [LARGE SCALE GENOMIC DNA]</scope>
    <source>
        <strain evidence="2">ATCC 49066 / DSM 5427 / NCIMB 11756 / RHM5</strain>
    </source>
</reference>
<keyword evidence="2" id="KW-1185">Reference proteome</keyword>
<proteinExistence type="predicted"/>
<dbReference type="STRING" id="642492.Clole_2893"/>
<dbReference type="EMBL" id="CP002582">
    <property type="protein sequence ID" value="ADZ84590.1"/>
    <property type="molecule type" value="Genomic_DNA"/>
</dbReference>
<evidence type="ECO:0000313" key="1">
    <source>
        <dbReference type="EMBL" id="ADZ84590.1"/>
    </source>
</evidence>
<dbReference type="Gene3D" id="1.20.1260.10">
    <property type="match status" value="1"/>
</dbReference>
<dbReference type="KEGG" id="cle:Clole_2893"/>
<evidence type="ECO:0000313" key="2">
    <source>
        <dbReference type="Proteomes" id="UP000008467"/>
    </source>
</evidence>
<sequence length="147" mass="16802">MIIMDNTDTIKLLQECDAGTKMAVSSIDEVLEKVCNIDMKQLLQESKSHHEKLGNEIHSLLNSYKSEEKEPNPIAKSMSWMKTNMKMTMDYSDETVADIITDGCNMGIKSLNKYLNQYKMANNSSKEICIRLASIEEQLGKELRKYL</sequence>